<dbReference type="PANTHER" id="PTHR23419">
    <property type="entry name" value="DIVALENT CATION TOLERANCE CUTA-RELATED"/>
    <property type="match status" value="1"/>
</dbReference>
<reference evidence="2 3" key="1">
    <citation type="submission" date="2020-05" db="EMBL/GenBank/DDBJ databases">
        <title>Genome sequence of Isoptericola sp. JC619 isolated from Chilika lagoon, India.</title>
        <authorList>
            <person name="Kumar D."/>
            <person name="Appam K."/>
            <person name="Gandham S."/>
            <person name="Uppada J."/>
            <person name="Sasikala C."/>
            <person name="Venkata Ramana C."/>
        </authorList>
    </citation>
    <scope>NUCLEOTIDE SEQUENCE [LARGE SCALE GENOMIC DNA]</scope>
    <source>
        <strain evidence="2 3">JC619</strain>
    </source>
</reference>
<evidence type="ECO:0000313" key="2">
    <source>
        <dbReference type="EMBL" id="NNU27326.1"/>
    </source>
</evidence>
<dbReference type="SUPFAM" id="SSF54913">
    <property type="entry name" value="GlnB-like"/>
    <property type="match status" value="1"/>
</dbReference>
<organism evidence="2 3">
    <name type="scientific">Isoptericola sediminis</name>
    <dbReference type="NCBI Taxonomy" id="2733572"/>
    <lineage>
        <taxon>Bacteria</taxon>
        <taxon>Bacillati</taxon>
        <taxon>Actinomycetota</taxon>
        <taxon>Actinomycetes</taxon>
        <taxon>Micrococcales</taxon>
        <taxon>Promicromonosporaceae</taxon>
        <taxon>Isoptericola</taxon>
    </lineage>
</organism>
<comment type="caution">
    <text evidence="2">The sequence shown here is derived from an EMBL/GenBank/DDBJ whole genome shotgun (WGS) entry which is preliminary data.</text>
</comment>
<accession>A0A849JVF5</accession>
<keyword evidence="3" id="KW-1185">Reference proteome</keyword>
<dbReference type="Proteomes" id="UP000557204">
    <property type="component" value="Unassembled WGS sequence"/>
</dbReference>
<dbReference type="AlphaFoldDB" id="A0A849JVF5"/>
<dbReference type="Gene3D" id="3.30.70.120">
    <property type="match status" value="1"/>
</dbReference>
<dbReference type="EMBL" id="JABFAJ010000012">
    <property type="protein sequence ID" value="NNU27326.1"/>
    <property type="molecule type" value="Genomic_DNA"/>
</dbReference>
<gene>
    <name evidence="2" type="ORF">HLI28_07190</name>
</gene>
<dbReference type="GO" id="GO:0005507">
    <property type="term" value="F:copper ion binding"/>
    <property type="evidence" value="ECO:0007669"/>
    <property type="project" value="TreeGrafter"/>
</dbReference>
<comment type="similarity">
    <text evidence="1">Belongs to the CutA family.</text>
</comment>
<evidence type="ECO:0000256" key="1">
    <source>
        <dbReference type="ARBA" id="ARBA00010169"/>
    </source>
</evidence>
<dbReference type="RefSeq" id="WP_171246832.1">
    <property type="nucleotide sequence ID" value="NZ_JABFAJ010000012.1"/>
</dbReference>
<dbReference type="InterPro" id="IPR015867">
    <property type="entry name" value="N-reg_PII/ATP_PRibTrfase_C"/>
</dbReference>
<proteinExistence type="inferred from homology"/>
<dbReference type="InterPro" id="IPR004323">
    <property type="entry name" value="Ion_tolerance_CutA"/>
</dbReference>
<sequence>MDDVVQVVTTIDSEDTAKGLVRDAVARRLAACGQVDGPVTSAYWWDGTVETATEWRATFRTTADRAGELQTWLIERHPYEVPEVLVSPVTDGNPGYLAWVRSEVG</sequence>
<dbReference type="GO" id="GO:0010038">
    <property type="term" value="P:response to metal ion"/>
    <property type="evidence" value="ECO:0007669"/>
    <property type="project" value="InterPro"/>
</dbReference>
<protein>
    <submittedName>
        <fullName evidence="2">Divalent-cation tolerance protein CutA</fullName>
    </submittedName>
</protein>
<evidence type="ECO:0000313" key="3">
    <source>
        <dbReference type="Proteomes" id="UP000557204"/>
    </source>
</evidence>
<dbReference type="PANTHER" id="PTHR23419:SF8">
    <property type="entry name" value="FI09726P"/>
    <property type="match status" value="1"/>
</dbReference>
<dbReference type="Pfam" id="PF03091">
    <property type="entry name" value="CutA1"/>
    <property type="match status" value="1"/>
</dbReference>
<dbReference type="InterPro" id="IPR011322">
    <property type="entry name" value="N-reg_PII-like_a/b"/>
</dbReference>
<name>A0A849JVF5_9MICO</name>